<feature type="compositionally biased region" description="Low complexity" evidence="1">
    <location>
        <begin position="39"/>
        <end position="50"/>
    </location>
</feature>
<name>A0A516PWP3_9ACTN</name>
<keyword evidence="2" id="KW-0812">Transmembrane</keyword>
<feature type="transmembrane region" description="Helical" evidence="2">
    <location>
        <begin position="74"/>
        <end position="94"/>
    </location>
</feature>
<evidence type="ECO:0000256" key="1">
    <source>
        <dbReference type="SAM" id="MobiDB-lite"/>
    </source>
</evidence>
<keyword evidence="2" id="KW-1133">Transmembrane helix</keyword>
<dbReference type="EMBL" id="CP041692">
    <property type="protein sequence ID" value="QDP95579.1"/>
    <property type="molecule type" value="Genomic_DNA"/>
</dbReference>
<keyword evidence="2" id="KW-0472">Membrane</keyword>
<dbReference type="AlphaFoldDB" id="A0A516PWP3"/>
<keyword evidence="4" id="KW-1185">Reference proteome</keyword>
<organism evidence="3 4">
    <name type="scientific">Microlunatus elymi</name>
    <dbReference type="NCBI Taxonomy" id="2596828"/>
    <lineage>
        <taxon>Bacteria</taxon>
        <taxon>Bacillati</taxon>
        <taxon>Actinomycetota</taxon>
        <taxon>Actinomycetes</taxon>
        <taxon>Propionibacteriales</taxon>
        <taxon>Propionibacteriaceae</taxon>
        <taxon>Microlunatus</taxon>
    </lineage>
</organism>
<proteinExistence type="predicted"/>
<evidence type="ECO:0000256" key="2">
    <source>
        <dbReference type="SAM" id="Phobius"/>
    </source>
</evidence>
<dbReference type="RefSeq" id="WP_143985547.1">
    <property type="nucleotide sequence ID" value="NZ_CP041692.1"/>
</dbReference>
<sequence>MSKDQPPDFLPARQSSTADQPPTAVPPQGLDPQLLARYGHPPSGAAPAGPVQWGPYGPQQQLPVGPRPNIRRRVIIVLAIILAAALCLGALAYLEIGEFGRQSKISKGFVTHSGCCQLTATKNWTEETDPSTVEGTDLMITEGVDDYIAVYAYPGTDFDSFSDFVDASQTQWQTKAIGFPVVVGPQRQVGPLPSRQLTVGFPYQGTNVYFWINLIDGENGHFYQVAGWTTQDHKESHQEQITTVMDSFRIR</sequence>
<dbReference type="KEGG" id="mik:FOE78_06360"/>
<feature type="region of interest" description="Disordered" evidence="1">
    <location>
        <begin position="1"/>
        <end position="60"/>
    </location>
</feature>
<dbReference type="Gene3D" id="3.40.1000.10">
    <property type="entry name" value="Mog1/PsbP, alpha/beta/alpha sandwich"/>
    <property type="match status" value="1"/>
</dbReference>
<evidence type="ECO:0000313" key="4">
    <source>
        <dbReference type="Proteomes" id="UP000319263"/>
    </source>
</evidence>
<gene>
    <name evidence="3" type="ORF">FOE78_06360</name>
</gene>
<protein>
    <submittedName>
        <fullName evidence="3">Uncharacterized protein</fullName>
    </submittedName>
</protein>
<dbReference type="Proteomes" id="UP000319263">
    <property type="component" value="Chromosome"/>
</dbReference>
<reference evidence="3 4" key="1">
    <citation type="submission" date="2019-07" db="EMBL/GenBank/DDBJ databases">
        <title>Microlunatus dokdonensis sp. nov. isolated from the rhizospheric soil of the wild plant Elymus tsukushiensis.</title>
        <authorList>
            <person name="Ghim S.-Y."/>
            <person name="Hwang Y.-J."/>
            <person name="Son J.-S."/>
            <person name="Shin J.-H."/>
        </authorList>
    </citation>
    <scope>NUCLEOTIDE SEQUENCE [LARGE SCALE GENOMIC DNA]</scope>
    <source>
        <strain evidence="3 4">KUDC0627</strain>
    </source>
</reference>
<accession>A0A516PWP3</accession>
<evidence type="ECO:0000313" key="3">
    <source>
        <dbReference type="EMBL" id="QDP95579.1"/>
    </source>
</evidence>